<evidence type="ECO:0000313" key="3">
    <source>
        <dbReference type="Proteomes" id="UP000245624"/>
    </source>
</evidence>
<keyword evidence="3" id="KW-1185">Reference proteome</keyword>
<dbReference type="RefSeq" id="WP_054859541.1">
    <property type="nucleotide sequence ID" value="NZ_JAJUIE010000001.1"/>
</dbReference>
<feature type="region of interest" description="Disordered" evidence="1">
    <location>
        <begin position="1"/>
        <end position="28"/>
    </location>
</feature>
<protein>
    <submittedName>
        <fullName evidence="2">YfhD family protein</fullName>
    </submittedName>
</protein>
<dbReference type="Pfam" id="PF14151">
    <property type="entry name" value="YfhD"/>
    <property type="match status" value="1"/>
</dbReference>
<dbReference type="InterPro" id="IPR025435">
    <property type="entry name" value="YfhD-like"/>
</dbReference>
<dbReference type="OrthoDB" id="2973490at2"/>
<gene>
    <name evidence="2" type="ORF">DLJ74_11055</name>
</gene>
<proteinExistence type="predicted"/>
<evidence type="ECO:0000256" key="1">
    <source>
        <dbReference type="SAM" id="MobiDB-lite"/>
    </source>
</evidence>
<name>A0A317L047_9BACI</name>
<dbReference type="EMBL" id="QGTD01000008">
    <property type="protein sequence ID" value="PWU68943.1"/>
    <property type="molecule type" value="Genomic_DNA"/>
</dbReference>
<comment type="caution">
    <text evidence="2">The sequence shown here is derived from an EMBL/GenBank/DDBJ whole genome shotgun (WGS) entry which is preliminary data.</text>
</comment>
<feature type="compositionally biased region" description="Basic and acidic residues" evidence="1">
    <location>
        <begin position="40"/>
        <end position="54"/>
    </location>
</feature>
<dbReference type="AlphaFoldDB" id="A0A317L047"/>
<organism evidence="2 3">
    <name type="scientific">Gracilibacillus dipsosauri</name>
    <dbReference type="NCBI Taxonomy" id="178340"/>
    <lineage>
        <taxon>Bacteria</taxon>
        <taxon>Bacillati</taxon>
        <taxon>Bacillota</taxon>
        <taxon>Bacilli</taxon>
        <taxon>Bacillales</taxon>
        <taxon>Bacillaceae</taxon>
        <taxon>Gracilibacillus</taxon>
    </lineage>
</organism>
<evidence type="ECO:0000313" key="2">
    <source>
        <dbReference type="EMBL" id="PWU68943.1"/>
    </source>
</evidence>
<accession>A0A317L047</accession>
<reference evidence="2 3" key="1">
    <citation type="submission" date="2018-05" db="EMBL/GenBank/DDBJ databases">
        <title>Genomic analysis of Gracilibacillus dipsosauri DD1 reveals novel features of a salt-tolerant amylase.</title>
        <authorList>
            <person name="Deutch C.E."/>
            <person name="Yang S."/>
        </authorList>
    </citation>
    <scope>NUCLEOTIDE SEQUENCE [LARGE SCALE GENOMIC DNA]</scope>
    <source>
        <strain evidence="2 3">DD1</strain>
    </source>
</reference>
<feature type="compositionally biased region" description="Polar residues" evidence="1">
    <location>
        <begin position="10"/>
        <end position="21"/>
    </location>
</feature>
<feature type="region of interest" description="Disordered" evidence="1">
    <location>
        <begin position="40"/>
        <end position="61"/>
    </location>
</feature>
<dbReference type="Proteomes" id="UP000245624">
    <property type="component" value="Unassembled WGS sequence"/>
</dbReference>
<sequence length="61" mass="6724">MGKDEHKLNSNRNKLAQTPKNQIGDGLDIEFSEEVADIEDKQAQARSRAADKRVKGAASRS</sequence>